<dbReference type="KEGG" id="psic:J4E96_04340"/>
<name>A0A8A4ZE45_9MICO</name>
<dbReference type="RefSeq" id="WP_227424568.1">
    <property type="nucleotide sequence ID" value="NZ_CP071868.1"/>
</dbReference>
<evidence type="ECO:0000256" key="4">
    <source>
        <dbReference type="ARBA" id="ARBA00011989"/>
    </source>
</evidence>
<dbReference type="FunFam" id="3.40.50.720:FF:000924">
    <property type="entry name" value="GDP-mannose 4,6 dehydratase"/>
    <property type="match status" value="1"/>
</dbReference>
<dbReference type="SUPFAM" id="SSF51735">
    <property type="entry name" value="NAD(P)-binding Rossmann-fold domains"/>
    <property type="match status" value="1"/>
</dbReference>
<dbReference type="EMBL" id="CP071868">
    <property type="protein sequence ID" value="QTE30242.1"/>
    <property type="molecule type" value="Genomic_DNA"/>
</dbReference>
<dbReference type="PROSITE" id="PS00061">
    <property type="entry name" value="ADH_SHORT"/>
    <property type="match status" value="1"/>
</dbReference>
<dbReference type="Gene3D" id="3.40.50.720">
    <property type="entry name" value="NAD(P)-binding Rossmann-like Domain"/>
    <property type="match status" value="1"/>
</dbReference>
<comment type="similarity">
    <text evidence="3">Belongs to the NAD(P)-dependent epimerase/dehydratase family. GDP-mannose 4,6-dehydratase subfamily.</text>
</comment>
<proteinExistence type="inferred from homology"/>
<dbReference type="InterPro" id="IPR006368">
    <property type="entry name" value="GDP_Man_deHydtase"/>
</dbReference>
<evidence type="ECO:0000256" key="1">
    <source>
        <dbReference type="ARBA" id="ARBA00000188"/>
    </source>
</evidence>
<comment type="catalytic activity">
    <reaction evidence="1">
        <text>GDP-alpha-D-mannose = GDP-4-dehydro-alpha-D-rhamnose + H2O</text>
        <dbReference type="Rhea" id="RHEA:23820"/>
        <dbReference type="ChEBI" id="CHEBI:15377"/>
        <dbReference type="ChEBI" id="CHEBI:57527"/>
        <dbReference type="ChEBI" id="CHEBI:57964"/>
        <dbReference type="EC" id="4.2.1.47"/>
    </reaction>
</comment>
<dbReference type="InterPro" id="IPR016040">
    <property type="entry name" value="NAD(P)-bd_dom"/>
</dbReference>
<organism evidence="8 9">
    <name type="scientific">Pengzhenrongella sicca</name>
    <dbReference type="NCBI Taxonomy" id="2819238"/>
    <lineage>
        <taxon>Bacteria</taxon>
        <taxon>Bacillati</taxon>
        <taxon>Actinomycetota</taxon>
        <taxon>Actinomycetes</taxon>
        <taxon>Micrococcales</taxon>
        <taxon>Pengzhenrongella</taxon>
    </lineage>
</organism>
<accession>A0A8A4ZE45</accession>
<dbReference type="GO" id="GO:0008446">
    <property type="term" value="F:GDP-mannose 4,6-dehydratase activity"/>
    <property type="evidence" value="ECO:0007669"/>
    <property type="project" value="UniProtKB-EC"/>
</dbReference>
<dbReference type="EC" id="4.2.1.47" evidence="4"/>
<protein>
    <recommendedName>
        <fullName evidence="4">GDP-mannose 4,6-dehydratase</fullName>
        <ecNumber evidence="4">4.2.1.47</ecNumber>
    </recommendedName>
</protein>
<dbReference type="InterPro" id="IPR020904">
    <property type="entry name" value="Sc_DH/Rdtase_CS"/>
</dbReference>
<sequence>MGIAFVTGATGQDGSYLCEALAREGAEVHALVRRGPGGAQDPGLDELLTWVPGLIVHEGDLADAATVDRLVAEIAPDEIYNLAGISSVAYSWAHPVTTGIVSGVAVASVLHSAWLLQERTGRTVRVLQASSAEIFGDAPESPQTEATPVRPRSPYGAAKAYAHHMVGVYRARELHASAAILYNHESPRRPEAFVTRKITRGAARIAAGLDTVLTLGTLDVTRDWGWAPDYVQAMTSIVRHEAADDFVIATGVGHTVADFVRVAFARVGIEDWQAHVRTDPAFVRPADAAIQLGDASKARRELGWSPSTAFEQIVASMVDHDVELIADGGRGTPA</sequence>
<reference evidence="8" key="1">
    <citation type="submission" date="2021-03" db="EMBL/GenBank/DDBJ databases">
        <title>Pengzhenrongella sicca gen. nov., sp. nov., a new member of suborder Micrococcineae isolated from High-Arctic tundra soil.</title>
        <authorList>
            <person name="Peng F."/>
        </authorList>
    </citation>
    <scope>NUCLEOTIDE SEQUENCE</scope>
    <source>
        <strain evidence="8">LRZ-2</strain>
    </source>
</reference>
<evidence type="ECO:0000313" key="8">
    <source>
        <dbReference type="EMBL" id="QTE30242.1"/>
    </source>
</evidence>
<dbReference type="PANTHER" id="PTHR43715">
    <property type="entry name" value="GDP-MANNOSE 4,6-DEHYDRATASE"/>
    <property type="match status" value="1"/>
</dbReference>
<dbReference type="PANTHER" id="PTHR43715:SF1">
    <property type="entry name" value="GDP-MANNOSE 4,6 DEHYDRATASE"/>
    <property type="match status" value="1"/>
</dbReference>
<dbReference type="GO" id="GO:0042351">
    <property type="term" value="P:'de novo' GDP-L-fucose biosynthetic process"/>
    <property type="evidence" value="ECO:0007669"/>
    <property type="project" value="TreeGrafter"/>
</dbReference>
<evidence type="ECO:0000313" key="9">
    <source>
        <dbReference type="Proteomes" id="UP000663937"/>
    </source>
</evidence>
<dbReference type="CDD" id="cd05260">
    <property type="entry name" value="GDP_MD_SDR_e"/>
    <property type="match status" value="1"/>
</dbReference>
<keyword evidence="5" id="KW-0456">Lyase</keyword>
<dbReference type="Proteomes" id="UP000663937">
    <property type="component" value="Chromosome"/>
</dbReference>
<dbReference type="AlphaFoldDB" id="A0A8A4ZE45"/>
<comment type="function">
    <text evidence="6">Catalyzes the conversion of GDP-D-mannose to GDP-4-dehydro-6-deoxy-D-mannose.</text>
</comment>
<gene>
    <name evidence="8" type="ORF">J4E96_04340</name>
</gene>
<evidence type="ECO:0000259" key="7">
    <source>
        <dbReference type="Pfam" id="PF16363"/>
    </source>
</evidence>
<keyword evidence="9" id="KW-1185">Reference proteome</keyword>
<dbReference type="InterPro" id="IPR036291">
    <property type="entry name" value="NAD(P)-bd_dom_sf"/>
</dbReference>
<dbReference type="Pfam" id="PF16363">
    <property type="entry name" value="GDP_Man_Dehyd"/>
    <property type="match status" value="1"/>
</dbReference>
<evidence type="ECO:0000256" key="6">
    <source>
        <dbReference type="ARBA" id="ARBA00059383"/>
    </source>
</evidence>
<dbReference type="Gene3D" id="3.90.25.10">
    <property type="entry name" value="UDP-galactose 4-epimerase, domain 1"/>
    <property type="match status" value="1"/>
</dbReference>
<feature type="domain" description="NAD(P)-binding" evidence="7">
    <location>
        <begin position="5"/>
        <end position="317"/>
    </location>
</feature>
<comment type="cofactor">
    <cofactor evidence="2">
        <name>NADP(+)</name>
        <dbReference type="ChEBI" id="CHEBI:58349"/>
    </cofactor>
</comment>
<evidence type="ECO:0000256" key="5">
    <source>
        <dbReference type="ARBA" id="ARBA00023239"/>
    </source>
</evidence>
<evidence type="ECO:0000256" key="3">
    <source>
        <dbReference type="ARBA" id="ARBA00009263"/>
    </source>
</evidence>
<evidence type="ECO:0000256" key="2">
    <source>
        <dbReference type="ARBA" id="ARBA00001937"/>
    </source>
</evidence>